<keyword evidence="12" id="KW-0732">Signal</keyword>
<evidence type="ECO:0000256" key="2">
    <source>
        <dbReference type="ARBA" id="ARBA00001913"/>
    </source>
</evidence>
<evidence type="ECO:0000256" key="1">
    <source>
        <dbReference type="ARBA" id="ARBA00000548"/>
    </source>
</evidence>
<dbReference type="CDD" id="cd11317">
    <property type="entry name" value="AmyAc_bac_euk_AmyA"/>
    <property type="match status" value="1"/>
</dbReference>
<dbReference type="GO" id="GO:0005524">
    <property type="term" value="F:ATP binding"/>
    <property type="evidence" value="ECO:0007669"/>
    <property type="project" value="UniProtKB-KW"/>
</dbReference>
<dbReference type="SUPFAM" id="SSF51011">
    <property type="entry name" value="Glycosyl hydrolase domain"/>
    <property type="match status" value="1"/>
</dbReference>
<evidence type="ECO:0000313" key="15">
    <source>
        <dbReference type="Proteomes" id="UP000650533"/>
    </source>
</evidence>
<dbReference type="RefSeq" id="XP_043177701.1">
    <property type="nucleotide sequence ID" value="XM_043325282.1"/>
</dbReference>
<dbReference type="GeneID" id="67027745"/>
<reference evidence="14" key="1">
    <citation type="submission" date="2020-05" db="EMBL/GenBank/DDBJ databases">
        <title>Evolutionary and genomic comparisons of hybrid uninucleate and nonhybrid Rhizoctonia fungi.</title>
        <authorList>
            <person name="Li C."/>
            <person name="Chen X."/>
        </authorList>
    </citation>
    <scope>NUCLEOTIDE SEQUENCE</scope>
    <source>
        <strain evidence="14">AG-1 IA</strain>
    </source>
</reference>
<name>A0A8H8NPE6_9AGAM</name>
<dbReference type="InterPro" id="IPR002044">
    <property type="entry name" value="CBM20"/>
</dbReference>
<dbReference type="SUPFAM" id="SSF51445">
    <property type="entry name" value="(Trans)glycosidases"/>
    <property type="match status" value="1"/>
</dbReference>
<comment type="cofactor">
    <cofactor evidence="11">
        <name>Mg(2+)</name>
        <dbReference type="ChEBI" id="CHEBI:18420"/>
    </cofactor>
</comment>
<dbReference type="Gene3D" id="3.40.50.300">
    <property type="entry name" value="P-loop containing nucleotide triphosphate hydrolases"/>
    <property type="match status" value="1"/>
</dbReference>
<dbReference type="EMBL" id="CP059659">
    <property type="protein sequence ID" value="QRW17464.1"/>
    <property type="molecule type" value="Genomic_DNA"/>
</dbReference>
<dbReference type="Proteomes" id="UP000650533">
    <property type="component" value="Chromosome 2"/>
</dbReference>
<dbReference type="InterPro" id="IPR003593">
    <property type="entry name" value="AAA+_ATPase"/>
</dbReference>
<dbReference type="AlphaFoldDB" id="A0A8H8NPE6"/>
<dbReference type="Gene3D" id="2.60.40.10">
    <property type="entry name" value="Immunoglobulins"/>
    <property type="match status" value="1"/>
</dbReference>
<keyword evidence="11" id="KW-0547">Nucleotide-binding</keyword>
<comment type="similarity">
    <text evidence="3 10">Belongs to the glycosyl hydrolase 13 family.</text>
</comment>
<dbReference type="EC" id="5.6.2.3" evidence="11"/>
<dbReference type="SMART" id="SM01065">
    <property type="entry name" value="CBM_2"/>
    <property type="match status" value="1"/>
</dbReference>
<evidence type="ECO:0000256" key="5">
    <source>
        <dbReference type="ARBA" id="ARBA00022801"/>
    </source>
</evidence>
<keyword evidence="11" id="KW-0233">DNA recombination</keyword>
<keyword evidence="8" id="KW-0326">Glycosidase</keyword>
<dbReference type="InterPro" id="IPR027417">
    <property type="entry name" value="P-loop_NTPase"/>
</dbReference>
<dbReference type="InterPro" id="IPR006046">
    <property type="entry name" value="Alpha_amylase"/>
</dbReference>
<feature type="domain" description="CBM20" evidence="13">
    <location>
        <begin position="475"/>
        <end position="569"/>
    </location>
</feature>
<dbReference type="Gene3D" id="2.60.40.1180">
    <property type="entry name" value="Golgi alpha-mannosidase II"/>
    <property type="match status" value="1"/>
</dbReference>
<dbReference type="InterPro" id="IPR013783">
    <property type="entry name" value="Ig-like_fold"/>
</dbReference>
<dbReference type="Pfam" id="PF05970">
    <property type="entry name" value="PIF1"/>
    <property type="match status" value="1"/>
</dbReference>
<dbReference type="SUPFAM" id="SSF52540">
    <property type="entry name" value="P-loop containing nucleoside triphosphate hydrolases"/>
    <property type="match status" value="2"/>
</dbReference>
<dbReference type="GO" id="GO:0046872">
    <property type="term" value="F:metal ion binding"/>
    <property type="evidence" value="ECO:0007669"/>
    <property type="project" value="UniProtKB-KW"/>
</dbReference>
<keyword evidence="5 11" id="KW-0378">Hydrolase</keyword>
<accession>A0A8H8NPE6</accession>
<evidence type="ECO:0000256" key="11">
    <source>
        <dbReference type="RuleBase" id="RU363044"/>
    </source>
</evidence>
<dbReference type="InterPro" id="IPR013780">
    <property type="entry name" value="Glyco_hydro_b"/>
</dbReference>
<dbReference type="SUPFAM" id="SSF49452">
    <property type="entry name" value="Starch-binding domain-like"/>
    <property type="match status" value="1"/>
</dbReference>
<keyword evidence="4" id="KW-0479">Metal-binding</keyword>
<evidence type="ECO:0000256" key="4">
    <source>
        <dbReference type="ARBA" id="ARBA00022723"/>
    </source>
</evidence>
<dbReference type="PROSITE" id="PS51166">
    <property type="entry name" value="CBM20"/>
    <property type="match status" value="1"/>
</dbReference>
<keyword evidence="11" id="KW-0234">DNA repair</keyword>
<dbReference type="GO" id="GO:0043139">
    <property type="term" value="F:5'-3' DNA helicase activity"/>
    <property type="evidence" value="ECO:0007669"/>
    <property type="project" value="UniProtKB-EC"/>
</dbReference>
<dbReference type="Gene3D" id="3.20.20.80">
    <property type="entry name" value="Glycosidases"/>
    <property type="match status" value="1"/>
</dbReference>
<keyword evidence="11" id="KW-0067">ATP-binding</keyword>
<dbReference type="PRINTS" id="PR00110">
    <property type="entry name" value="ALPHAAMYLASE"/>
</dbReference>
<evidence type="ECO:0000256" key="8">
    <source>
        <dbReference type="ARBA" id="ARBA00023295"/>
    </source>
</evidence>
<dbReference type="GO" id="GO:0000272">
    <property type="term" value="P:polysaccharide catabolic process"/>
    <property type="evidence" value="ECO:0007669"/>
    <property type="project" value="UniProtKB-KW"/>
</dbReference>
<dbReference type="GO" id="GO:0000723">
    <property type="term" value="P:telomere maintenance"/>
    <property type="evidence" value="ECO:0007669"/>
    <property type="project" value="InterPro"/>
</dbReference>
<dbReference type="GO" id="GO:2001070">
    <property type="term" value="F:starch binding"/>
    <property type="evidence" value="ECO:0007669"/>
    <property type="project" value="InterPro"/>
</dbReference>
<dbReference type="Pfam" id="PF02806">
    <property type="entry name" value="Alpha-amylase_C"/>
    <property type="match status" value="1"/>
</dbReference>
<dbReference type="InterPro" id="IPR013784">
    <property type="entry name" value="Carb-bd-like_fold"/>
</dbReference>
<protein>
    <recommendedName>
        <fullName evidence="11">ATP-dependent DNA helicase</fullName>
        <ecNumber evidence="11">5.6.2.3</ecNumber>
    </recommendedName>
</protein>
<dbReference type="KEGG" id="rsx:RhiXN_05466"/>
<evidence type="ECO:0000256" key="10">
    <source>
        <dbReference type="RuleBase" id="RU003615"/>
    </source>
</evidence>
<dbReference type="SMART" id="SM00642">
    <property type="entry name" value="Aamy"/>
    <property type="match status" value="1"/>
</dbReference>
<comment type="cofactor">
    <cofactor evidence="2">
        <name>Ca(2+)</name>
        <dbReference type="ChEBI" id="CHEBI:29108"/>
    </cofactor>
</comment>
<dbReference type="InterPro" id="IPR017853">
    <property type="entry name" value="GH"/>
</dbReference>
<comment type="catalytic activity">
    <reaction evidence="11">
        <text>ATP + H2O = ADP + phosphate + H(+)</text>
        <dbReference type="Rhea" id="RHEA:13065"/>
        <dbReference type="ChEBI" id="CHEBI:15377"/>
        <dbReference type="ChEBI" id="CHEBI:15378"/>
        <dbReference type="ChEBI" id="CHEBI:30616"/>
        <dbReference type="ChEBI" id="CHEBI:43474"/>
        <dbReference type="ChEBI" id="CHEBI:456216"/>
        <dbReference type="EC" id="5.6.2.3"/>
    </reaction>
</comment>
<dbReference type="InterPro" id="IPR006047">
    <property type="entry name" value="GH13_cat_dom"/>
</dbReference>
<evidence type="ECO:0000256" key="12">
    <source>
        <dbReference type="SAM" id="SignalP"/>
    </source>
</evidence>
<keyword evidence="9" id="KW-0624">Polysaccharide degradation</keyword>
<dbReference type="GO" id="GO:0006281">
    <property type="term" value="P:DNA repair"/>
    <property type="evidence" value="ECO:0007669"/>
    <property type="project" value="UniProtKB-KW"/>
</dbReference>
<comment type="catalytic activity">
    <reaction evidence="1">
        <text>Endohydrolysis of (1-&gt;4)-alpha-D-glucosidic linkages in polysaccharides containing three or more (1-&gt;4)-alpha-linked D-glucose units.</text>
        <dbReference type="EC" id="3.2.1.1"/>
    </reaction>
</comment>
<keyword evidence="7" id="KW-0119">Carbohydrate metabolism</keyword>
<evidence type="ECO:0000256" key="9">
    <source>
        <dbReference type="ARBA" id="ARBA00023326"/>
    </source>
</evidence>
<feature type="chain" id="PRO_5034551750" description="ATP-dependent DNA helicase" evidence="12">
    <location>
        <begin position="18"/>
        <end position="1004"/>
    </location>
</feature>
<dbReference type="GO" id="GO:0006310">
    <property type="term" value="P:DNA recombination"/>
    <property type="evidence" value="ECO:0007669"/>
    <property type="project" value="UniProtKB-KW"/>
</dbReference>
<dbReference type="InterPro" id="IPR006048">
    <property type="entry name" value="A-amylase/branching_C"/>
</dbReference>
<gene>
    <name evidence="14" type="ORF">RhiXN_05466</name>
</gene>
<dbReference type="CDD" id="cd18037">
    <property type="entry name" value="DEXSc_Pif1_like"/>
    <property type="match status" value="1"/>
</dbReference>
<evidence type="ECO:0000256" key="3">
    <source>
        <dbReference type="ARBA" id="ARBA00008061"/>
    </source>
</evidence>
<keyword evidence="11" id="KW-0227">DNA damage</keyword>
<dbReference type="SMART" id="SM00632">
    <property type="entry name" value="Aamy_C"/>
    <property type="match status" value="1"/>
</dbReference>
<sequence length="1004" mass="107434">MLYRLASLAAAATAVVAAPASIHSRAPSGSKSVIIQMFEWSWDSIAAECTNFIGPAGYGFVQVSPPAEHIAGSQWWTDYQPVSYTLTSKRGNRSQFRIWSANASAGVGVIADTIFNHMAGIDGGTGVAGSSFTHYNYPGIYQTQDFHHCGLEPGDDIVNYNNRLEVQTCELVNLADLATDTESYAVDLQPTLMTSYPWGWSGFGSMLLSVDIPSGDISNILGRLTSKPYITQEVIFGSGEPILPSEYTGNGDVQEFRYTSAIQSAFQSGGISSLNGLESRGWIASGGANVFVANHDTERNGASLTYKSGSTYTLAHVFMLAYPYGTPTVLSSYTFSDNDAGSPSNGAGSCSGSGGANGWQCQHRWNAIAGMVKWRNGVTGSVNNWVSGTNQQIAFGRGSSGFVVINNADSAWTRTFTTPLAANSYCDVISGTASSGKCTGASYTVSGGTFTATVPARSAIALFTGAIGTGSGGGGGGGGSGTVNFRVYAETTLGDNIFLVGSISQLDRNVFGFVPYMGRSVTIPAGTAFSYKYIRKTASGSVVWESDPNRSATAPSSVPPSAGIEKWNHGYPRDLCIATLPLSKPPRGFVVDTTQTIAQDPPDLVEQSFILERIIKDKSSLFFTGSAGTGKSVLLREVIRQFRETARDPAGIQVTASTGVAALNIGGTTLHSFAGIRPGYGQLPIRDLLAKIKFARATYSRWLKTEVLVIDEISMVDAQLLDLIDMIAREIRENTRPFGGIQLVVSGDFFQLPPVSDEHGTGTGRAKSPQFAFEADCWGRAFPRAYKLTEVFRQTDTGILGITSDGTTNILKGLDRPIKCNDGILPTEIYPHRQTAQWANTYHLAKLDTKEWVNHGLDKYGKDRYGFAVRASEADVMLEKRAPKILALQNIAESSLVNGSIGRVIDFITPEKALEEGHAIAGAAVTISDDDAPMRPSIKTQFKAKTWPLVKFVSSGTVLMPPVDFGLDNGIGGMRASRKQHGRLQLRELDVHAEDSLIVPSQDS</sequence>
<evidence type="ECO:0000259" key="13">
    <source>
        <dbReference type="PROSITE" id="PS51166"/>
    </source>
</evidence>
<evidence type="ECO:0000313" key="14">
    <source>
        <dbReference type="EMBL" id="QRW17464.1"/>
    </source>
</evidence>
<dbReference type="PANTHER" id="PTHR43447">
    <property type="entry name" value="ALPHA-AMYLASE"/>
    <property type="match status" value="1"/>
</dbReference>
<dbReference type="InterPro" id="IPR010285">
    <property type="entry name" value="DNA_helicase_pif1-like_DEAD"/>
</dbReference>
<feature type="signal peptide" evidence="12">
    <location>
        <begin position="1"/>
        <end position="17"/>
    </location>
</feature>
<keyword evidence="11" id="KW-0347">Helicase</keyword>
<dbReference type="Pfam" id="PF00686">
    <property type="entry name" value="CBM_20"/>
    <property type="match status" value="1"/>
</dbReference>
<evidence type="ECO:0000256" key="7">
    <source>
        <dbReference type="ARBA" id="ARBA00023277"/>
    </source>
</evidence>
<comment type="similarity">
    <text evidence="11">Belongs to the helicase family.</text>
</comment>
<organism evidence="14 15">
    <name type="scientific">Rhizoctonia solani</name>
    <dbReference type="NCBI Taxonomy" id="456999"/>
    <lineage>
        <taxon>Eukaryota</taxon>
        <taxon>Fungi</taxon>
        <taxon>Dikarya</taxon>
        <taxon>Basidiomycota</taxon>
        <taxon>Agaricomycotina</taxon>
        <taxon>Agaricomycetes</taxon>
        <taxon>Cantharellales</taxon>
        <taxon>Ceratobasidiaceae</taxon>
        <taxon>Rhizoctonia</taxon>
    </lineage>
</organism>
<dbReference type="SMART" id="SM00382">
    <property type="entry name" value="AAA"/>
    <property type="match status" value="1"/>
</dbReference>
<dbReference type="GO" id="GO:0004556">
    <property type="term" value="F:alpha-amylase activity"/>
    <property type="evidence" value="ECO:0007669"/>
    <property type="project" value="UniProtKB-EC"/>
</dbReference>
<proteinExistence type="inferred from homology"/>
<keyword evidence="6" id="KW-0106">Calcium</keyword>
<evidence type="ECO:0000256" key="6">
    <source>
        <dbReference type="ARBA" id="ARBA00022837"/>
    </source>
</evidence>
<dbReference type="InterPro" id="IPR031319">
    <property type="entry name" value="A-amylase_C"/>
</dbReference>